<dbReference type="RefSeq" id="WP_095996834.1">
    <property type="nucleotide sequence ID" value="NZ_NSLI01000001.1"/>
</dbReference>
<dbReference type="InterPro" id="IPR038725">
    <property type="entry name" value="YdaG_split_barrel_FMN-bd"/>
</dbReference>
<dbReference type="EMBL" id="NSLI01000001">
    <property type="protein sequence ID" value="PAX09727.1"/>
    <property type="molecule type" value="Genomic_DNA"/>
</dbReference>
<comment type="caution">
    <text evidence="2">The sequence shown here is derived from an EMBL/GenBank/DDBJ whole genome shotgun (WGS) entry which is preliminary data.</text>
</comment>
<sequence>MAAHHDSPQEIAAKFIAKVKESPFIMLGLMDGQHSEPMNVKLDDDQPNTLFVFAGKTNRAAKGGHAMVQFVGKGHDFFACLMGQLTQDRDRATIDKLWDNNVEAWIEGGKEGGNYVLLRFDVESAELWETDVSLTGRLKQLFGGQIKPEESSSHAMVDSIG</sequence>
<dbReference type="Proteomes" id="UP000218151">
    <property type="component" value="Unassembled WGS sequence"/>
</dbReference>
<dbReference type="AlphaFoldDB" id="A0A2A2SKC2"/>
<proteinExistence type="predicted"/>
<dbReference type="OrthoDB" id="1432662at2"/>
<feature type="domain" description="General stress protein FMN-binding split barrel" evidence="1">
    <location>
        <begin position="13"/>
        <end position="133"/>
    </location>
</feature>
<dbReference type="Pfam" id="PF16242">
    <property type="entry name" value="Pyrid_ox_like"/>
    <property type="match status" value="1"/>
</dbReference>
<dbReference type="SUPFAM" id="SSF50475">
    <property type="entry name" value="FMN-binding split barrel"/>
    <property type="match status" value="1"/>
</dbReference>
<protein>
    <submittedName>
        <fullName evidence="2">General stress protein</fullName>
    </submittedName>
</protein>
<accession>A0A2A2SKC2</accession>
<dbReference type="Gene3D" id="2.30.110.10">
    <property type="entry name" value="Electron Transport, Fmn-binding Protein, Chain A"/>
    <property type="match status" value="1"/>
</dbReference>
<keyword evidence="3" id="KW-1185">Reference proteome</keyword>
<organism evidence="2 3">
    <name type="scientific">Sphingomonas lenta</name>
    <dbReference type="NCBI Taxonomy" id="1141887"/>
    <lineage>
        <taxon>Bacteria</taxon>
        <taxon>Pseudomonadati</taxon>
        <taxon>Pseudomonadota</taxon>
        <taxon>Alphaproteobacteria</taxon>
        <taxon>Sphingomonadales</taxon>
        <taxon>Sphingomonadaceae</taxon>
        <taxon>Sphingomonas</taxon>
    </lineage>
</organism>
<dbReference type="PANTHER" id="PTHR34818">
    <property type="entry name" value="PROTEIN BLI-3"/>
    <property type="match status" value="1"/>
</dbReference>
<reference evidence="3" key="1">
    <citation type="submission" date="2017-09" db="EMBL/GenBank/DDBJ databases">
        <authorList>
            <person name="Feng G."/>
            <person name="Zhu H."/>
        </authorList>
    </citation>
    <scope>NUCLEOTIDE SEQUENCE [LARGE SCALE GENOMIC DNA]</scope>
    <source>
        <strain evidence="3">1PNM-20</strain>
    </source>
</reference>
<evidence type="ECO:0000313" key="3">
    <source>
        <dbReference type="Proteomes" id="UP000218151"/>
    </source>
</evidence>
<dbReference type="PANTHER" id="PTHR34818:SF1">
    <property type="entry name" value="PROTEIN BLI-3"/>
    <property type="match status" value="1"/>
</dbReference>
<evidence type="ECO:0000259" key="1">
    <source>
        <dbReference type="Pfam" id="PF16242"/>
    </source>
</evidence>
<name>A0A2A2SKC2_9SPHN</name>
<gene>
    <name evidence="2" type="ORF">CKY28_03080</name>
</gene>
<dbReference type="InterPro" id="IPR052917">
    <property type="entry name" value="Stress-Dev_Protein"/>
</dbReference>
<evidence type="ECO:0000313" key="2">
    <source>
        <dbReference type="EMBL" id="PAX09727.1"/>
    </source>
</evidence>
<dbReference type="InterPro" id="IPR012349">
    <property type="entry name" value="Split_barrel_FMN-bd"/>
</dbReference>